<proteinExistence type="predicted"/>
<reference evidence="3 4" key="2">
    <citation type="journal article" date="2007" name="PLoS Biol.">
        <title>Principles of genome evolution in the Drosophila melanogaster species group.</title>
        <authorList>
            <person name="Ranz J.M."/>
            <person name="Maurin D."/>
            <person name="Chan Y.S."/>
            <person name="von Grotthuss M."/>
            <person name="Hillier L.W."/>
            <person name="Roote J."/>
            <person name="Ashburner M."/>
            <person name="Bergman C.M."/>
        </authorList>
    </citation>
    <scope>NUCLEOTIDE SEQUENCE [LARGE SCALE GENOMIC DNA]</scope>
    <source>
        <strain evidence="4">Tai18E2 / Tucson 14021-0261.01</strain>
    </source>
</reference>
<dbReference type="EMBL" id="CM000157">
    <property type="protein sequence ID" value="KRJ98672.1"/>
    <property type="molecule type" value="Genomic_DNA"/>
</dbReference>
<name>A0A0R1DU21_DROYA</name>
<protein>
    <submittedName>
        <fullName evidence="3">Uncharacterized protein</fullName>
    </submittedName>
</protein>
<feature type="region of interest" description="Disordered" evidence="1">
    <location>
        <begin position="102"/>
        <end position="221"/>
    </location>
</feature>
<feature type="chain" id="PRO_5006402888" evidence="2">
    <location>
        <begin position="27"/>
        <end position="271"/>
    </location>
</feature>
<dbReference type="AlphaFoldDB" id="A0A0R1DU21"/>
<reference evidence="3 4" key="1">
    <citation type="journal article" date="2007" name="Nature">
        <title>Evolution of genes and genomes on the Drosophila phylogeny.</title>
        <authorList>
            <consortium name="Drosophila 12 Genomes Consortium"/>
            <person name="Clark A.G."/>
            <person name="Eisen M.B."/>
            <person name="Smith D.R."/>
            <person name="Bergman C.M."/>
            <person name="Oliver B."/>
            <person name="Markow T.A."/>
            <person name="Kaufman T.C."/>
            <person name="Kellis M."/>
            <person name="Gelbart W."/>
            <person name="Iyer V.N."/>
            <person name="Pollard D.A."/>
            <person name="Sackton T.B."/>
            <person name="Larracuente A.M."/>
            <person name="Singh N.D."/>
            <person name="Abad J.P."/>
            <person name="Abt D.N."/>
            <person name="Adryan B."/>
            <person name="Aguade M."/>
            <person name="Akashi H."/>
            <person name="Anderson W.W."/>
            <person name="Aquadro C.F."/>
            <person name="Ardell D.H."/>
            <person name="Arguello R."/>
            <person name="Artieri C.G."/>
            <person name="Barbash D.A."/>
            <person name="Barker D."/>
            <person name="Barsanti P."/>
            <person name="Batterham P."/>
            <person name="Batzoglou S."/>
            <person name="Begun D."/>
            <person name="Bhutkar A."/>
            <person name="Blanco E."/>
            <person name="Bosak S.A."/>
            <person name="Bradley R.K."/>
            <person name="Brand A.D."/>
            <person name="Brent M.R."/>
            <person name="Brooks A.N."/>
            <person name="Brown R.H."/>
            <person name="Butlin R.K."/>
            <person name="Caggese C."/>
            <person name="Calvi B.R."/>
            <person name="Bernardo de Carvalho A."/>
            <person name="Caspi A."/>
            <person name="Castrezana S."/>
            <person name="Celniker S.E."/>
            <person name="Chang J.L."/>
            <person name="Chapple C."/>
            <person name="Chatterji S."/>
            <person name="Chinwalla A."/>
            <person name="Civetta A."/>
            <person name="Clifton S.W."/>
            <person name="Comeron J.M."/>
            <person name="Costello J.C."/>
            <person name="Coyne J.A."/>
            <person name="Daub J."/>
            <person name="David R.G."/>
            <person name="Delcher A.L."/>
            <person name="Delehaunty K."/>
            <person name="Do C.B."/>
            <person name="Ebling H."/>
            <person name="Edwards K."/>
            <person name="Eickbush T."/>
            <person name="Evans J.D."/>
            <person name="Filipski A."/>
            <person name="Findeiss S."/>
            <person name="Freyhult E."/>
            <person name="Fulton L."/>
            <person name="Fulton R."/>
            <person name="Garcia A.C."/>
            <person name="Gardiner A."/>
            <person name="Garfield D.A."/>
            <person name="Garvin B.E."/>
            <person name="Gibson G."/>
            <person name="Gilbert D."/>
            <person name="Gnerre S."/>
            <person name="Godfrey J."/>
            <person name="Good R."/>
            <person name="Gotea V."/>
            <person name="Gravely B."/>
            <person name="Greenberg A.J."/>
            <person name="Griffiths-Jones S."/>
            <person name="Gross S."/>
            <person name="Guigo R."/>
            <person name="Gustafson E.A."/>
            <person name="Haerty W."/>
            <person name="Hahn M.W."/>
            <person name="Halligan D.L."/>
            <person name="Halpern A.L."/>
            <person name="Halter G.M."/>
            <person name="Han M.V."/>
            <person name="Heger A."/>
            <person name="Hillier L."/>
            <person name="Hinrichs A.S."/>
            <person name="Holmes I."/>
            <person name="Hoskins R.A."/>
            <person name="Hubisz M.J."/>
            <person name="Hultmark D."/>
            <person name="Huntley M.A."/>
            <person name="Jaffe D.B."/>
            <person name="Jagadeeshan S."/>
            <person name="Jeck W.R."/>
            <person name="Johnson J."/>
            <person name="Jones C.D."/>
            <person name="Jordan W.C."/>
            <person name="Karpen G.H."/>
            <person name="Kataoka E."/>
            <person name="Keightley P.D."/>
            <person name="Kheradpour P."/>
            <person name="Kirkness E.F."/>
            <person name="Koerich L.B."/>
            <person name="Kristiansen K."/>
            <person name="Kudrna D."/>
            <person name="Kulathinal R.J."/>
            <person name="Kumar S."/>
            <person name="Kwok R."/>
            <person name="Lander E."/>
            <person name="Langley C.H."/>
            <person name="Lapoint R."/>
            <person name="Lazzaro B.P."/>
            <person name="Lee S.J."/>
            <person name="Levesque L."/>
            <person name="Li R."/>
            <person name="Lin C.F."/>
            <person name="Lin M.F."/>
            <person name="Lindblad-Toh K."/>
            <person name="Llopart A."/>
            <person name="Long M."/>
            <person name="Low L."/>
            <person name="Lozovsky E."/>
            <person name="Lu J."/>
            <person name="Luo M."/>
            <person name="Machado C.A."/>
            <person name="Makalowski W."/>
            <person name="Marzo M."/>
            <person name="Matsuda M."/>
            <person name="Matzkin L."/>
            <person name="McAllister B."/>
            <person name="McBride C.S."/>
            <person name="McKernan B."/>
            <person name="McKernan K."/>
            <person name="Mendez-Lago M."/>
            <person name="Minx P."/>
            <person name="Mollenhauer M.U."/>
            <person name="Montooth K."/>
            <person name="Mount S.M."/>
            <person name="Mu X."/>
            <person name="Myers E."/>
            <person name="Negre B."/>
            <person name="Newfeld S."/>
            <person name="Nielsen R."/>
            <person name="Noor M.A."/>
            <person name="O'Grady P."/>
            <person name="Pachter L."/>
            <person name="Papaceit M."/>
            <person name="Parisi M.J."/>
            <person name="Parisi M."/>
            <person name="Parts L."/>
            <person name="Pedersen J.S."/>
            <person name="Pesole G."/>
            <person name="Phillippy A.M."/>
            <person name="Ponting C.P."/>
            <person name="Pop M."/>
            <person name="Porcelli D."/>
            <person name="Powell J.R."/>
            <person name="Prohaska S."/>
            <person name="Pruitt K."/>
            <person name="Puig M."/>
            <person name="Quesneville H."/>
            <person name="Ram K.R."/>
            <person name="Rand D."/>
            <person name="Rasmussen M.D."/>
            <person name="Reed L.K."/>
            <person name="Reenan R."/>
            <person name="Reily A."/>
            <person name="Remington K.A."/>
            <person name="Rieger T.T."/>
            <person name="Ritchie M.G."/>
            <person name="Robin C."/>
            <person name="Rogers Y.H."/>
            <person name="Rohde C."/>
            <person name="Rozas J."/>
            <person name="Rubenfield M.J."/>
            <person name="Ruiz A."/>
            <person name="Russo S."/>
            <person name="Salzberg S.L."/>
            <person name="Sanchez-Gracia A."/>
            <person name="Saranga D.J."/>
            <person name="Sato H."/>
            <person name="Schaeffer S.W."/>
            <person name="Schatz M.C."/>
            <person name="Schlenke T."/>
            <person name="Schwartz R."/>
            <person name="Segarra C."/>
            <person name="Singh R.S."/>
            <person name="Sirot L."/>
            <person name="Sirota M."/>
            <person name="Sisneros N.B."/>
            <person name="Smith C.D."/>
            <person name="Smith T.F."/>
            <person name="Spieth J."/>
            <person name="Stage D.E."/>
            <person name="Stark A."/>
            <person name="Stephan W."/>
            <person name="Strausberg R.L."/>
            <person name="Strempel S."/>
            <person name="Sturgill D."/>
            <person name="Sutton G."/>
            <person name="Sutton G.G."/>
            <person name="Tao W."/>
            <person name="Teichmann S."/>
            <person name="Tobari Y.N."/>
            <person name="Tomimura Y."/>
            <person name="Tsolas J.M."/>
            <person name="Valente V.L."/>
            <person name="Venter E."/>
            <person name="Venter J.C."/>
            <person name="Vicario S."/>
            <person name="Vieira F.G."/>
            <person name="Vilella A.J."/>
            <person name="Villasante A."/>
            <person name="Walenz B."/>
            <person name="Wang J."/>
            <person name="Wasserman M."/>
            <person name="Watts T."/>
            <person name="Wilson D."/>
            <person name="Wilson R.K."/>
            <person name="Wing R.A."/>
            <person name="Wolfner M.F."/>
            <person name="Wong A."/>
            <person name="Wong G.K."/>
            <person name="Wu C.I."/>
            <person name="Wu G."/>
            <person name="Yamamoto D."/>
            <person name="Yang H.P."/>
            <person name="Yang S.P."/>
            <person name="Yorke J.A."/>
            <person name="Yoshida K."/>
            <person name="Zdobnov E."/>
            <person name="Zhang P."/>
            <person name="Zhang Y."/>
            <person name="Zimin A.V."/>
            <person name="Baldwin J."/>
            <person name="Abdouelleil A."/>
            <person name="Abdulkadir J."/>
            <person name="Abebe A."/>
            <person name="Abera B."/>
            <person name="Abreu J."/>
            <person name="Acer S.C."/>
            <person name="Aftuck L."/>
            <person name="Alexander A."/>
            <person name="An P."/>
            <person name="Anderson E."/>
            <person name="Anderson S."/>
            <person name="Arachi H."/>
            <person name="Azer M."/>
            <person name="Bachantsang P."/>
            <person name="Barry A."/>
            <person name="Bayul T."/>
            <person name="Berlin A."/>
            <person name="Bessette D."/>
            <person name="Bloom T."/>
            <person name="Blye J."/>
            <person name="Boguslavskiy L."/>
            <person name="Bonnet C."/>
            <person name="Boukhgalter B."/>
            <person name="Bourzgui I."/>
            <person name="Brown A."/>
            <person name="Cahill P."/>
            <person name="Channer S."/>
            <person name="Cheshatsang Y."/>
            <person name="Chuda L."/>
            <person name="Citroen M."/>
            <person name="Collymore A."/>
            <person name="Cooke P."/>
            <person name="Costello M."/>
            <person name="D'Aco K."/>
            <person name="Daza R."/>
            <person name="De Haan G."/>
            <person name="DeGray S."/>
            <person name="DeMaso C."/>
            <person name="Dhargay N."/>
            <person name="Dooley K."/>
            <person name="Dooley E."/>
            <person name="Doricent M."/>
            <person name="Dorje P."/>
            <person name="Dorjee K."/>
            <person name="Dupes A."/>
            <person name="Elong R."/>
            <person name="Falk J."/>
            <person name="Farina A."/>
            <person name="Faro S."/>
            <person name="Ferguson D."/>
            <person name="Fisher S."/>
            <person name="Foley C.D."/>
            <person name="Franke A."/>
            <person name="Friedrich D."/>
            <person name="Gadbois L."/>
            <person name="Gearin G."/>
            <person name="Gearin C.R."/>
            <person name="Giannoukos G."/>
            <person name="Goode T."/>
            <person name="Graham J."/>
            <person name="Grandbois E."/>
            <person name="Grewal S."/>
            <person name="Gyaltsen K."/>
            <person name="Hafez N."/>
            <person name="Hagos B."/>
            <person name="Hall J."/>
            <person name="Henson C."/>
            <person name="Hollinger A."/>
            <person name="Honan T."/>
            <person name="Huard M.D."/>
            <person name="Hughes L."/>
            <person name="Hurhula B."/>
            <person name="Husby M.E."/>
            <person name="Kamat A."/>
            <person name="Kanga B."/>
            <person name="Kashin S."/>
            <person name="Khazanovich D."/>
            <person name="Kisner P."/>
            <person name="Lance K."/>
            <person name="Lara M."/>
            <person name="Lee W."/>
            <person name="Lennon N."/>
            <person name="Letendre F."/>
            <person name="LeVine R."/>
            <person name="Lipovsky A."/>
            <person name="Liu X."/>
            <person name="Liu J."/>
            <person name="Liu S."/>
            <person name="Lokyitsang T."/>
            <person name="Lokyitsang Y."/>
            <person name="Lubonja R."/>
            <person name="Lui A."/>
            <person name="MacDonald P."/>
            <person name="Magnisalis V."/>
            <person name="Maru K."/>
            <person name="Matthews C."/>
            <person name="McCusker W."/>
            <person name="McDonough S."/>
            <person name="Mehta T."/>
            <person name="Meldrim J."/>
            <person name="Meneus L."/>
            <person name="Mihai O."/>
            <person name="Mihalev A."/>
            <person name="Mihova T."/>
            <person name="Mittelman R."/>
            <person name="Mlenga V."/>
            <person name="Montmayeur A."/>
            <person name="Mulrain L."/>
            <person name="Navidi A."/>
            <person name="Naylor J."/>
            <person name="Negash T."/>
            <person name="Nguyen T."/>
            <person name="Nguyen N."/>
            <person name="Nicol R."/>
            <person name="Norbu C."/>
            <person name="Norbu N."/>
            <person name="Novod N."/>
            <person name="O'Neill B."/>
            <person name="Osman S."/>
            <person name="Markiewicz E."/>
            <person name="Oyono O.L."/>
            <person name="Patti C."/>
            <person name="Phunkhang P."/>
            <person name="Pierre F."/>
            <person name="Priest M."/>
            <person name="Raghuraman S."/>
            <person name="Rege F."/>
            <person name="Reyes R."/>
            <person name="Rise C."/>
            <person name="Rogov P."/>
            <person name="Ross K."/>
            <person name="Ryan E."/>
            <person name="Settipalli S."/>
            <person name="Shea T."/>
            <person name="Sherpa N."/>
            <person name="Shi L."/>
            <person name="Shih D."/>
            <person name="Sparrow T."/>
            <person name="Spaulding J."/>
            <person name="Stalker J."/>
            <person name="Stange-Thomann N."/>
            <person name="Stavropoulos S."/>
            <person name="Stone C."/>
            <person name="Strader C."/>
            <person name="Tesfaye S."/>
            <person name="Thomson T."/>
            <person name="Thoulutsang Y."/>
            <person name="Thoulutsang D."/>
            <person name="Topham K."/>
            <person name="Topping I."/>
            <person name="Tsamla T."/>
            <person name="Vassiliev H."/>
            <person name="Vo A."/>
            <person name="Wangchuk T."/>
            <person name="Wangdi T."/>
            <person name="Weiand M."/>
            <person name="Wilkinson J."/>
            <person name="Wilson A."/>
            <person name="Yadav S."/>
            <person name="Young G."/>
            <person name="Yu Q."/>
            <person name="Zembek L."/>
            <person name="Zhong D."/>
            <person name="Zimmer A."/>
            <person name="Zwirko Z."/>
            <person name="Jaffe D.B."/>
            <person name="Alvarez P."/>
            <person name="Brockman W."/>
            <person name="Butler J."/>
            <person name="Chin C."/>
            <person name="Gnerre S."/>
            <person name="Grabherr M."/>
            <person name="Kleber M."/>
            <person name="Mauceli E."/>
            <person name="MacCallum I."/>
        </authorList>
    </citation>
    <scope>NUCLEOTIDE SEQUENCE [LARGE SCALE GENOMIC DNA]</scope>
    <source>
        <strain evidence="4">Tai18E2 / Tucson 14021-0261.01</strain>
    </source>
</reference>
<keyword evidence="2" id="KW-0732">Signal</keyword>
<evidence type="ECO:0000256" key="1">
    <source>
        <dbReference type="SAM" id="MobiDB-lite"/>
    </source>
</evidence>
<dbReference type="Proteomes" id="UP000002282">
    <property type="component" value="Chromosome 2L"/>
</dbReference>
<feature type="compositionally biased region" description="Polar residues" evidence="1">
    <location>
        <begin position="185"/>
        <end position="221"/>
    </location>
</feature>
<gene>
    <name evidence="3" type="primary">Dyak\GE27446</name>
    <name evidence="3" type="synonym">GE27446</name>
    <name evidence="3" type="ORF">Dyak_GE27446</name>
</gene>
<dbReference type="KEGG" id="dya:Dyak_GE27446"/>
<dbReference type="OrthoDB" id="7855377at2759"/>
<keyword evidence="4" id="KW-1185">Reference proteome</keyword>
<evidence type="ECO:0000256" key="2">
    <source>
        <dbReference type="SAM" id="SignalP"/>
    </source>
</evidence>
<organism evidence="3 4">
    <name type="scientific">Drosophila yakuba</name>
    <name type="common">Fruit fly</name>
    <dbReference type="NCBI Taxonomy" id="7245"/>
    <lineage>
        <taxon>Eukaryota</taxon>
        <taxon>Metazoa</taxon>
        <taxon>Ecdysozoa</taxon>
        <taxon>Arthropoda</taxon>
        <taxon>Hexapoda</taxon>
        <taxon>Insecta</taxon>
        <taxon>Pterygota</taxon>
        <taxon>Neoptera</taxon>
        <taxon>Endopterygota</taxon>
        <taxon>Diptera</taxon>
        <taxon>Brachycera</taxon>
        <taxon>Muscomorpha</taxon>
        <taxon>Ephydroidea</taxon>
        <taxon>Drosophilidae</taxon>
        <taxon>Drosophila</taxon>
        <taxon>Sophophora</taxon>
    </lineage>
</organism>
<sequence length="271" mass="29841">MSSRVTMSVQWEVLLMSLFLFSTAQAGAYCGPNKIYACVPTQFCADDRSLQRNPAAHFNRQCYSFESCCDVNKIIFGMRYSGGEYEPGPYVQTSEPISNASGTSFGTNTQPTVNAGGNSAPSKKKGGLSSVTNIQNSNNGVDKTFTTNSQTPTYTMYSKPLNIASGKTNTASNKAPIDSDRKSFTHNTNYHAHNHFNNNSGKINLENPSTDNTKNTKNPSDLQQAHHYQNHNYNPSASLGSDVLVFNTVLKRTVWLKDLVYCLIEEKRSTV</sequence>
<evidence type="ECO:0000313" key="4">
    <source>
        <dbReference type="Proteomes" id="UP000002282"/>
    </source>
</evidence>
<feature type="compositionally biased region" description="Polar residues" evidence="1">
    <location>
        <begin position="129"/>
        <end position="156"/>
    </location>
</feature>
<accession>A0A0R1DU21</accession>
<evidence type="ECO:0000313" key="3">
    <source>
        <dbReference type="EMBL" id="KRJ98672.1"/>
    </source>
</evidence>
<feature type="compositionally biased region" description="Polar residues" evidence="1">
    <location>
        <begin position="102"/>
        <end position="121"/>
    </location>
</feature>
<feature type="signal peptide" evidence="2">
    <location>
        <begin position="1"/>
        <end position="26"/>
    </location>
</feature>